<evidence type="ECO:0000313" key="3">
    <source>
        <dbReference type="Proteomes" id="UP001432190"/>
    </source>
</evidence>
<feature type="transmembrane region" description="Helical" evidence="1">
    <location>
        <begin position="156"/>
        <end position="174"/>
    </location>
</feature>
<organism evidence="2 3">
    <name type="scientific">Micromonospora globbae</name>
    <dbReference type="NCBI Taxonomy" id="1894969"/>
    <lineage>
        <taxon>Bacteria</taxon>
        <taxon>Bacillati</taxon>
        <taxon>Actinomycetota</taxon>
        <taxon>Actinomycetes</taxon>
        <taxon>Micromonosporales</taxon>
        <taxon>Micromonosporaceae</taxon>
        <taxon>Micromonospora</taxon>
    </lineage>
</organism>
<keyword evidence="1" id="KW-0812">Transmembrane</keyword>
<gene>
    <name evidence="2" type="ORF">OG994_10425</name>
</gene>
<feature type="transmembrane region" description="Helical" evidence="1">
    <location>
        <begin position="225"/>
        <end position="243"/>
    </location>
</feature>
<feature type="transmembrane region" description="Helical" evidence="1">
    <location>
        <begin position="79"/>
        <end position="100"/>
    </location>
</feature>
<dbReference type="RefSeq" id="WP_328853010.1">
    <property type="nucleotide sequence ID" value="NZ_CP108084.1"/>
</dbReference>
<feature type="transmembrane region" description="Helical" evidence="1">
    <location>
        <begin position="18"/>
        <end position="38"/>
    </location>
</feature>
<keyword evidence="1" id="KW-0472">Membrane</keyword>
<accession>A0ABZ1SBM4</accession>
<feature type="transmembrane region" description="Helical" evidence="1">
    <location>
        <begin position="53"/>
        <end position="72"/>
    </location>
</feature>
<protein>
    <submittedName>
        <fullName evidence="2">Uncharacterized protein</fullName>
    </submittedName>
</protein>
<dbReference type="EMBL" id="CP108084">
    <property type="protein sequence ID" value="WUP51895.1"/>
    <property type="molecule type" value="Genomic_DNA"/>
</dbReference>
<feature type="transmembrane region" description="Helical" evidence="1">
    <location>
        <begin position="120"/>
        <end position="144"/>
    </location>
</feature>
<feature type="transmembrane region" description="Helical" evidence="1">
    <location>
        <begin position="255"/>
        <end position="275"/>
    </location>
</feature>
<reference evidence="2" key="1">
    <citation type="submission" date="2022-10" db="EMBL/GenBank/DDBJ databases">
        <title>The complete genomes of actinobacterial strains from the NBC collection.</title>
        <authorList>
            <person name="Joergensen T.S."/>
            <person name="Alvarez Arevalo M."/>
            <person name="Sterndorff E.B."/>
            <person name="Faurdal D."/>
            <person name="Vuksanovic O."/>
            <person name="Mourched A.-S."/>
            <person name="Charusanti P."/>
            <person name="Shaw S."/>
            <person name="Blin K."/>
            <person name="Weber T."/>
        </authorList>
    </citation>
    <scope>NUCLEOTIDE SEQUENCE</scope>
    <source>
        <strain evidence="2">NBC_00256</strain>
    </source>
</reference>
<proteinExistence type="predicted"/>
<keyword evidence="3" id="KW-1185">Reference proteome</keyword>
<evidence type="ECO:0000256" key="1">
    <source>
        <dbReference type="SAM" id="Phobius"/>
    </source>
</evidence>
<evidence type="ECO:0000313" key="2">
    <source>
        <dbReference type="EMBL" id="WUP51895.1"/>
    </source>
</evidence>
<keyword evidence="1" id="KW-1133">Transmembrane helix</keyword>
<feature type="transmembrane region" description="Helical" evidence="1">
    <location>
        <begin position="287"/>
        <end position="306"/>
    </location>
</feature>
<name>A0ABZ1SBM4_9ACTN</name>
<sequence>MTYSPVSLRQAFRWHPPLMAVAATMAALGVVSLVGLVVDDRILVGAPIWLKPFKFAVSFLVYVVTLAWMIPLMTRGRRVAWWAGTLVAVTGFFEVGLIALQAARGQQSHFNVATPLDATIFGMMAALVAGIYAGTLVLAVLLMLQRIPDRAIAWTLRLGLLIAVVGMGLGYLMVLPTPEQRAADAVTLVGAHSVGVPDGGPGMPLTGWSTTGGDLRIPHFVGMHALQALPLLAIALGVLAGRFPRLRDVRVRLRLVVTAAVAYAGLLAVVTWQALRGQPLVHPDGATLAAAGVVSAVTAVGVLLALRRTAPAPSGQDEPPRVYA</sequence>
<dbReference type="Proteomes" id="UP001432190">
    <property type="component" value="Chromosome"/>
</dbReference>